<proteinExistence type="predicted"/>
<dbReference type="EMBL" id="CAJNOC010007224">
    <property type="protein sequence ID" value="CAF1094377.1"/>
    <property type="molecule type" value="Genomic_DNA"/>
</dbReference>
<evidence type="ECO:0000313" key="1">
    <source>
        <dbReference type="EMBL" id="CAF1094377.1"/>
    </source>
</evidence>
<comment type="caution">
    <text evidence="1">The sequence shown here is derived from an EMBL/GenBank/DDBJ whole genome shotgun (WGS) entry which is preliminary data.</text>
</comment>
<sequence length="75" mass="8571">MTVRAIFELPESFDQLGQTQLKDLCIRLEAGIKEIKKEREVDAKSLIAIKHSLGDCEKLLDKTKVELYSHKLDAE</sequence>
<name>A0A814NN83_9BILA</name>
<reference evidence="1" key="1">
    <citation type="submission" date="2021-02" db="EMBL/GenBank/DDBJ databases">
        <authorList>
            <person name="Nowell W R."/>
        </authorList>
    </citation>
    <scope>NUCLEOTIDE SEQUENCE</scope>
    <source>
        <strain evidence="1">Ploen Becks lab</strain>
    </source>
</reference>
<protein>
    <submittedName>
        <fullName evidence="1">Uncharacterized protein</fullName>
    </submittedName>
</protein>
<keyword evidence="2" id="KW-1185">Reference proteome</keyword>
<gene>
    <name evidence="1" type="ORF">OXX778_LOCUS20829</name>
</gene>
<accession>A0A814NN83</accession>
<dbReference type="OrthoDB" id="10342979at2759"/>
<feature type="non-terminal residue" evidence="1">
    <location>
        <position position="75"/>
    </location>
</feature>
<dbReference type="AlphaFoldDB" id="A0A814NN83"/>
<organism evidence="1 2">
    <name type="scientific">Brachionus calyciflorus</name>
    <dbReference type="NCBI Taxonomy" id="104777"/>
    <lineage>
        <taxon>Eukaryota</taxon>
        <taxon>Metazoa</taxon>
        <taxon>Spiralia</taxon>
        <taxon>Gnathifera</taxon>
        <taxon>Rotifera</taxon>
        <taxon>Eurotatoria</taxon>
        <taxon>Monogononta</taxon>
        <taxon>Pseudotrocha</taxon>
        <taxon>Ploima</taxon>
        <taxon>Brachionidae</taxon>
        <taxon>Brachionus</taxon>
    </lineage>
</organism>
<dbReference type="Proteomes" id="UP000663879">
    <property type="component" value="Unassembled WGS sequence"/>
</dbReference>
<evidence type="ECO:0000313" key="2">
    <source>
        <dbReference type="Proteomes" id="UP000663879"/>
    </source>
</evidence>